<dbReference type="GO" id="GO:0051377">
    <property type="term" value="F:mannose-ethanolamine phosphotransferase activity"/>
    <property type="evidence" value="ECO:0007669"/>
    <property type="project" value="InterPro"/>
</dbReference>
<evidence type="ECO:0000256" key="1">
    <source>
        <dbReference type="ARBA" id="ARBA00004477"/>
    </source>
</evidence>
<feature type="transmembrane region" description="Helical" evidence="11">
    <location>
        <begin position="1013"/>
        <end position="1031"/>
    </location>
</feature>
<feature type="transmembrane region" description="Helical" evidence="11">
    <location>
        <begin position="1096"/>
        <end position="1118"/>
    </location>
</feature>
<dbReference type="InterPro" id="IPR039524">
    <property type="entry name" value="PIGO/GPI13"/>
</dbReference>
<evidence type="ECO:0000256" key="9">
    <source>
        <dbReference type="ARBA" id="ARBA00023136"/>
    </source>
</evidence>
<dbReference type="GO" id="GO:0006506">
    <property type="term" value="P:GPI anchor biosynthetic process"/>
    <property type="evidence" value="ECO:0007669"/>
    <property type="project" value="UniProtKB-KW"/>
</dbReference>
<comment type="subcellular location">
    <subcellularLocation>
        <location evidence="1">Endoplasmic reticulum membrane</location>
        <topology evidence="1">Multi-pass membrane protein</topology>
    </subcellularLocation>
</comment>
<comment type="pathway">
    <text evidence="2">Glycolipid biosynthesis; glycosylphosphatidylinositol-anchor biosynthesis.</text>
</comment>
<feature type="transmembrane region" description="Helical" evidence="11">
    <location>
        <begin position="1068"/>
        <end position="1084"/>
    </location>
</feature>
<evidence type="ECO:0000256" key="2">
    <source>
        <dbReference type="ARBA" id="ARBA00004687"/>
    </source>
</evidence>
<dbReference type="PANTHER" id="PTHR23071">
    <property type="entry name" value="PHOSPHATIDYLINOSITOL GLYCAN"/>
    <property type="match status" value="1"/>
</dbReference>
<evidence type="ECO:0000256" key="6">
    <source>
        <dbReference type="ARBA" id="ARBA00022692"/>
    </source>
</evidence>
<evidence type="ECO:0000256" key="7">
    <source>
        <dbReference type="ARBA" id="ARBA00022824"/>
    </source>
</evidence>
<dbReference type="Proteomes" id="UP001360560">
    <property type="component" value="Unassembled WGS sequence"/>
</dbReference>
<evidence type="ECO:0000256" key="4">
    <source>
        <dbReference type="ARBA" id="ARBA00022502"/>
    </source>
</evidence>
<evidence type="ECO:0000313" key="13">
    <source>
        <dbReference type="Proteomes" id="UP001360560"/>
    </source>
</evidence>
<feature type="transmembrane region" description="Helical" evidence="11">
    <location>
        <begin position="898"/>
        <end position="918"/>
    </location>
</feature>
<dbReference type="AlphaFoldDB" id="A0AAV5QIJ2"/>
<dbReference type="CDD" id="cd16023">
    <property type="entry name" value="GPI_EPT_3"/>
    <property type="match status" value="1"/>
</dbReference>
<gene>
    <name evidence="12" type="ORF">DASC09_012980</name>
</gene>
<dbReference type="PANTHER" id="PTHR23071:SF1">
    <property type="entry name" value="GPI ETHANOLAMINE PHOSPHATE TRANSFERASE 3"/>
    <property type="match status" value="1"/>
</dbReference>
<comment type="similarity">
    <text evidence="3">Belongs to the PIGG/PIGN/PIGO family. PIGO subfamily.</text>
</comment>
<keyword evidence="7" id="KW-0256">Endoplasmic reticulum</keyword>
<dbReference type="Pfam" id="PF01663">
    <property type="entry name" value="Phosphodiest"/>
    <property type="match status" value="1"/>
</dbReference>
<dbReference type="GO" id="GO:0005789">
    <property type="term" value="C:endoplasmic reticulum membrane"/>
    <property type="evidence" value="ECO:0007669"/>
    <property type="project" value="UniProtKB-SubCell"/>
</dbReference>
<dbReference type="SUPFAM" id="SSF53649">
    <property type="entry name" value="Alkaline phosphatase-like"/>
    <property type="match status" value="1"/>
</dbReference>
<protein>
    <submittedName>
        <fullName evidence="12">Mannose-ethanolamine phosphotransferase</fullName>
    </submittedName>
</protein>
<feature type="transmembrane region" description="Helical" evidence="11">
    <location>
        <begin position="818"/>
        <end position="836"/>
    </location>
</feature>
<keyword evidence="10" id="KW-0325">Glycoprotein</keyword>
<evidence type="ECO:0000256" key="11">
    <source>
        <dbReference type="SAM" id="Phobius"/>
    </source>
</evidence>
<keyword evidence="13" id="KW-1185">Reference proteome</keyword>
<feature type="transmembrane region" description="Helical" evidence="11">
    <location>
        <begin position="686"/>
        <end position="704"/>
    </location>
</feature>
<dbReference type="InterPro" id="IPR037675">
    <property type="entry name" value="PIG-O_N"/>
</dbReference>
<evidence type="ECO:0000256" key="8">
    <source>
        <dbReference type="ARBA" id="ARBA00022989"/>
    </source>
</evidence>
<sequence>MDTIRSADNEGTESSQLLAYQQREKKLKSLRQQALRRNSRLFKLKRSNALYFCNLVAIFVLQGIAIYFFKLGFLLSRSVLPNTSNYEDLSNEILHEIPLKSIEFYHDNWGNSDIYPSTHSSVSSRNLFKREIENSHNGGAWIQPKFNKSILIVIDALRFDFVIPINDFDPSFNPNYHNNFPVLYDMSVQYPENSLLFKFLADPPTTTLQRLKGLTTGSLPTFIDAGSNFDGDEINEDNLIYQFSQSAKKNVTLIGDDTWDSLFRPYLNKNMSWPYESLNVWDIHTVDNGVLEHIFPLLDQDNYPASSNWQVIVGHFLGLDHVGHRYGPDNFEMVNKQKQMNEEMTKLIDSIDDDTLLVIMGDHGMDQTGNHGGDSKLELESTLFLYSKKPVFPEIENASSQDRYNLADLDSDFKTINQIDFVPSYSMLLGIPIPFNNLGRPVNEMHSVTNCYVSCSSPTYDSRKVDHLLELIKVNYLNILNLQRYKLALISNDGGSSPLVDQDHFARFLKIVKDVDSIDSILGQFSGYSGGIVIDTEVNEMTLSEENLQEVLDFMIEYQTDSLEKFKNIWAKFNNLFIYIGITLLAFSLLILVLLAKTIPSIVFNQLITEFLSVIILMIFFWLIALNATYFVLKPVLASLSFDALTINLLGMATGIISGFLIIIFDRYNLSWLIKQFRFFINDYDSTWSAIALVFIVIVEVITYSSNSFLIFQDSIINFLLINYGIYNLYVFIKKYLLLATEKKNKGKSSGGEGKETLVDVQSEKFKIIQGVIHSISFVIIQKLNSLIRTCREEQLNHCPKLITVTHGNSACQTTNNFTLTSLVLLFLVSLIFPNILRHFMNLNGIDSYQNSAQVWIGKLLRSVLLANCVYWLLDYIEFHPDFNNRFFKVSFDSIKSAKLTIARCVIGVCLIAGNFIWSKGPLCIKLVYPDESNENDIPENDLYFEDDVTPNETRIIGLNNIYGSSYLLLILNFLGAIIITNKPYSSISLMLLVYQIFNTLEILDILGLRSNMIGPIIFNLLGYSFFYSTNHQITISSIKWELAFQLSDSVTFPLSHIPILLNSFGPFIIVSLSVILITIWKIPPNLKPISLLSKIIVNCLTLLMSQTIITLSSLFFTNWFKRHLMVWKIFVPCFLFNSLILLVINFVIILVGFFFGVTKLIHQINRIFGK</sequence>
<organism evidence="12 13">
    <name type="scientific">Saccharomycopsis crataegensis</name>
    <dbReference type="NCBI Taxonomy" id="43959"/>
    <lineage>
        <taxon>Eukaryota</taxon>
        <taxon>Fungi</taxon>
        <taxon>Dikarya</taxon>
        <taxon>Ascomycota</taxon>
        <taxon>Saccharomycotina</taxon>
        <taxon>Saccharomycetes</taxon>
        <taxon>Saccharomycopsidaceae</taxon>
        <taxon>Saccharomycopsis</taxon>
    </lineage>
</organism>
<feature type="transmembrane region" description="Helical" evidence="11">
    <location>
        <begin position="49"/>
        <end position="69"/>
    </location>
</feature>
<dbReference type="Gene3D" id="3.40.720.10">
    <property type="entry name" value="Alkaline Phosphatase, subunit A"/>
    <property type="match status" value="1"/>
</dbReference>
<keyword evidence="6 11" id="KW-0812">Transmembrane</keyword>
<keyword evidence="9 11" id="KW-0472">Membrane</keyword>
<evidence type="ECO:0000313" key="12">
    <source>
        <dbReference type="EMBL" id="GMM33973.1"/>
    </source>
</evidence>
<dbReference type="GeneID" id="90071952"/>
<dbReference type="EMBL" id="BTFZ01000002">
    <property type="protein sequence ID" value="GMM33973.1"/>
    <property type="molecule type" value="Genomic_DNA"/>
</dbReference>
<keyword evidence="4" id="KW-0337">GPI-anchor biosynthesis</keyword>
<evidence type="ECO:0000256" key="5">
    <source>
        <dbReference type="ARBA" id="ARBA00022679"/>
    </source>
</evidence>
<feature type="transmembrane region" description="Helical" evidence="11">
    <location>
        <begin position="645"/>
        <end position="665"/>
    </location>
</feature>
<dbReference type="RefSeq" id="XP_064850973.1">
    <property type="nucleotide sequence ID" value="XM_064994901.1"/>
</dbReference>
<feature type="transmembrane region" description="Helical" evidence="11">
    <location>
        <begin position="962"/>
        <end position="981"/>
    </location>
</feature>
<keyword evidence="8 11" id="KW-1133">Transmembrane helix</keyword>
<feature type="transmembrane region" description="Helical" evidence="11">
    <location>
        <begin position="576"/>
        <end position="595"/>
    </location>
</feature>
<dbReference type="InterPro" id="IPR002591">
    <property type="entry name" value="Phosphodiest/P_Trfase"/>
</dbReference>
<evidence type="ECO:0000256" key="3">
    <source>
        <dbReference type="ARBA" id="ARBA00008695"/>
    </source>
</evidence>
<dbReference type="InterPro" id="IPR017850">
    <property type="entry name" value="Alkaline_phosphatase_core_sf"/>
</dbReference>
<feature type="transmembrane region" description="Helical" evidence="11">
    <location>
        <begin position="716"/>
        <end position="733"/>
    </location>
</feature>
<feature type="transmembrane region" description="Helical" evidence="11">
    <location>
        <begin position="607"/>
        <end position="633"/>
    </location>
</feature>
<comment type="caution">
    <text evidence="12">The sequence shown here is derived from an EMBL/GenBank/DDBJ whole genome shotgun (WGS) entry which is preliminary data.</text>
</comment>
<name>A0AAV5QIJ2_9ASCO</name>
<keyword evidence="5" id="KW-0808">Transferase</keyword>
<accession>A0AAV5QIJ2</accession>
<reference evidence="12 13" key="1">
    <citation type="journal article" date="2023" name="Elife">
        <title>Identification of key yeast species and microbe-microbe interactions impacting larval growth of Drosophila in the wild.</title>
        <authorList>
            <person name="Mure A."/>
            <person name="Sugiura Y."/>
            <person name="Maeda R."/>
            <person name="Honda K."/>
            <person name="Sakurai N."/>
            <person name="Takahashi Y."/>
            <person name="Watada M."/>
            <person name="Katoh T."/>
            <person name="Gotoh A."/>
            <person name="Gotoh Y."/>
            <person name="Taniguchi I."/>
            <person name="Nakamura K."/>
            <person name="Hayashi T."/>
            <person name="Katayama T."/>
            <person name="Uemura T."/>
            <person name="Hattori Y."/>
        </authorList>
    </citation>
    <scope>NUCLEOTIDE SEQUENCE [LARGE SCALE GENOMIC DNA]</scope>
    <source>
        <strain evidence="12 13">SC-9</strain>
    </source>
</reference>
<proteinExistence type="inferred from homology"/>
<feature type="transmembrane region" description="Helical" evidence="11">
    <location>
        <begin position="1130"/>
        <end position="1158"/>
    </location>
</feature>
<evidence type="ECO:0000256" key="10">
    <source>
        <dbReference type="ARBA" id="ARBA00023180"/>
    </source>
</evidence>